<evidence type="ECO:0000313" key="2">
    <source>
        <dbReference type="Proteomes" id="UP001227230"/>
    </source>
</evidence>
<proteinExistence type="predicted"/>
<evidence type="ECO:0000313" key="1">
    <source>
        <dbReference type="EMBL" id="WJZ94908.1"/>
    </source>
</evidence>
<reference evidence="1 2" key="1">
    <citation type="journal article" date="2023" name="Hortic Res">
        <title>The complete reference genome for grapevine (Vitis vinifera L.) genetics and breeding.</title>
        <authorList>
            <person name="Shi X."/>
            <person name="Cao S."/>
            <person name="Wang X."/>
            <person name="Huang S."/>
            <person name="Wang Y."/>
            <person name="Liu Z."/>
            <person name="Liu W."/>
            <person name="Leng X."/>
            <person name="Peng Y."/>
            <person name="Wang N."/>
            <person name="Wang Y."/>
            <person name="Ma Z."/>
            <person name="Xu X."/>
            <person name="Zhang F."/>
            <person name="Xue H."/>
            <person name="Zhong H."/>
            <person name="Wang Y."/>
            <person name="Zhang K."/>
            <person name="Velt A."/>
            <person name="Avia K."/>
            <person name="Holtgrawe D."/>
            <person name="Grimplet J."/>
            <person name="Matus J.T."/>
            <person name="Ware D."/>
            <person name="Wu X."/>
            <person name="Wang H."/>
            <person name="Liu C."/>
            <person name="Fang Y."/>
            <person name="Rustenholz C."/>
            <person name="Cheng Z."/>
            <person name="Xiao H."/>
            <person name="Zhou Y."/>
        </authorList>
    </citation>
    <scope>NUCLEOTIDE SEQUENCE [LARGE SCALE GENOMIC DNA]</scope>
    <source>
        <strain evidence="2">cv. Pinot noir / PN40024</strain>
        <tissue evidence="1">Leaf</tissue>
    </source>
</reference>
<name>A0ABY9CHK0_VITVI</name>
<organism evidence="1 2">
    <name type="scientific">Vitis vinifera</name>
    <name type="common">Grape</name>
    <dbReference type="NCBI Taxonomy" id="29760"/>
    <lineage>
        <taxon>Eukaryota</taxon>
        <taxon>Viridiplantae</taxon>
        <taxon>Streptophyta</taxon>
        <taxon>Embryophyta</taxon>
        <taxon>Tracheophyta</taxon>
        <taxon>Spermatophyta</taxon>
        <taxon>Magnoliopsida</taxon>
        <taxon>eudicotyledons</taxon>
        <taxon>Gunneridae</taxon>
        <taxon>Pentapetalae</taxon>
        <taxon>rosids</taxon>
        <taxon>Vitales</taxon>
        <taxon>Vitaceae</taxon>
        <taxon>Viteae</taxon>
        <taxon>Vitis</taxon>
    </lineage>
</organism>
<dbReference type="EMBL" id="CP126656">
    <property type="protein sequence ID" value="WJZ94908.1"/>
    <property type="molecule type" value="Genomic_DNA"/>
</dbReference>
<keyword evidence="2" id="KW-1185">Reference proteome</keyword>
<gene>
    <name evidence="1" type="ORF">VitviT2T_013722</name>
</gene>
<protein>
    <submittedName>
        <fullName evidence="1">Uncharacterized protein</fullName>
    </submittedName>
</protein>
<dbReference type="Proteomes" id="UP001227230">
    <property type="component" value="Chromosome 9"/>
</dbReference>
<accession>A0ABY9CHK0</accession>
<sequence>MSPSYRGNGLSFGGIGSLDDIIKWHCSSAIFGAASHSGWCHLRRVRHHHGIILDNSAIPDVVRRHFDVVSGVQKSTIFRRYRHYFQTPFKRHLPVRSPDLSVVPSFPNAIQAPFWCRGWGYFLVTSLQRCSGGGAVVWRWKITVPMMATAFHRWRHCLSRRHATG</sequence>